<dbReference type="GO" id="GO:0003677">
    <property type="term" value="F:DNA binding"/>
    <property type="evidence" value="ECO:0007669"/>
    <property type="project" value="UniProtKB-KW"/>
</dbReference>
<dbReference type="AlphaFoldDB" id="A0A238J3Q2"/>
<reference evidence="3 4" key="1">
    <citation type="submission" date="2017-05" db="EMBL/GenBank/DDBJ databases">
        <authorList>
            <person name="Song R."/>
            <person name="Chenine A.L."/>
            <person name="Ruprecht R.M."/>
        </authorList>
    </citation>
    <scope>NUCLEOTIDE SEQUENCE [LARGE SCALE GENOMIC DNA]</scope>
    <source>
        <strain evidence="3 4">CECT 8489</strain>
    </source>
</reference>
<dbReference type="SMART" id="SM00479">
    <property type="entry name" value="EXOIII"/>
    <property type="match status" value="1"/>
</dbReference>
<evidence type="ECO:0000259" key="2">
    <source>
        <dbReference type="PROSITE" id="PS51785"/>
    </source>
</evidence>
<organism evidence="3 4">
    <name type="scientific">Boseongicola aestuarii</name>
    <dbReference type="NCBI Taxonomy" id="1470561"/>
    <lineage>
        <taxon>Bacteria</taxon>
        <taxon>Pseudomonadati</taxon>
        <taxon>Pseudomonadota</taxon>
        <taxon>Alphaproteobacteria</taxon>
        <taxon>Rhodobacterales</taxon>
        <taxon>Paracoccaceae</taxon>
        <taxon>Boseongicola</taxon>
    </lineage>
</organism>
<sequence length="469" mass="52586">MPFAFYDLETTGRSAAFDHPLQFAAIYTDDDFNVLETVNLRCRLSPHVLPSPGALAVTGVSLDQITDPTLPSWFEMMGEIREIIERWSPSTWTGFNSLRFDDPMMRQSFFQTLQPQVYAMQLYGNSRLDVMAMMYAVYVFQTDCFEWPLNGLGKLSFKLEDLAAANGFNDHVAHDALGDVRATIHLLDQVRSQAPDVYRQFLRNRDKQHVIELLRSGQSLQIVERFGGPPRSVIGVGCGFDASYPGRGIFLDVTRVDPRELETASVADLVGLIGQSPKVVKPVKTNATPALFALSDADPMIADRAAYVGPNSDLQERMGRAMAQHYSETYPPPGDDEEIRVEDRIYHGFYSLADKERLTLFQSCETWEERVALMGGFEDDRLQQLAMRLVFLERPDLLSECVGAAASANLLARWTADEVPENGWSTFSSVETELQKIEASGEIDAQQAADLREFYAERRRTVEAIAGAH</sequence>
<dbReference type="Gene3D" id="3.30.420.10">
    <property type="entry name" value="Ribonuclease H-like superfamily/Ribonuclease H"/>
    <property type="match status" value="1"/>
</dbReference>
<dbReference type="InterPro" id="IPR058561">
    <property type="entry name" value="Exonuc_1_C"/>
</dbReference>
<dbReference type="InterPro" id="IPR012337">
    <property type="entry name" value="RNaseH-like_sf"/>
</dbReference>
<dbReference type="PANTHER" id="PTHR30231">
    <property type="entry name" value="DNA POLYMERASE III SUBUNIT EPSILON"/>
    <property type="match status" value="1"/>
</dbReference>
<dbReference type="SUPFAM" id="SSF53098">
    <property type="entry name" value="Ribonuclease H-like"/>
    <property type="match status" value="1"/>
</dbReference>
<protein>
    <submittedName>
        <fullName evidence="3">Exodeoxyribonuclease I</fullName>
        <ecNumber evidence="3">3.1.11.1</ecNumber>
    </submittedName>
</protein>
<dbReference type="Gene3D" id="1.20.1280.70">
    <property type="entry name" value="Exonuclease ExoI, domain 3"/>
    <property type="match status" value="1"/>
</dbReference>
<dbReference type="PROSITE" id="PS51785">
    <property type="entry name" value="EXOI_C"/>
    <property type="match status" value="1"/>
</dbReference>
<evidence type="ECO:0000259" key="1">
    <source>
        <dbReference type="PROSITE" id="PS51784"/>
    </source>
</evidence>
<keyword evidence="3" id="KW-0378">Hydrolase</keyword>
<proteinExistence type="predicted"/>
<name>A0A238J3Q2_9RHOB</name>
<dbReference type="InterPro" id="IPR013520">
    <property type="entry name" value="Ribonucl_H"/>
</dbReference>
<keyword evidence="4" id="KW-1185">Reference proteome</keyword>
<feature type="domain" description="ExoI C-terminal" evidence="2">
    <location>
        <begin position="332"/>
        <end position="463"/>
    </location>
</feature>
<dbReference type="GO" id="GO:0005829">
    <property type="term" value="C:cytosol"/>
    <property type="evidence" value="ECO:0007669"/>
    <property type="project" value="TreeGrafter"/>
</dbReference>
<dbReference type="RefSeq" id="WP_093975483.1">
    <property type="nucleotide sequence ID" value="NZ_FXXQ01000014.1"/>
</dbReference>
<dbReference type="GO" id="GO:0046872">
    <property type="term" value="F:metal ion binding"/>
    <property type="evidence" value="ECO:0007669"/>
    <property type="project" value="UniProtKB-KW"/>
</dbReference>
<dbReference type="EMBL" id="FXXQ01000014">
    <property type="protein sequence ID" value="SMX25286.1"/>
    <property type="molecule type" value="Genomic_DNA"/>
</dbReference>
<dbReference type="GO" id="GO:0045004">
    <property type="term" value="P:DNA replication proofreading"/>
    <property type="evidence" value="ECO:0007669"/>
    <property type="project" value="TreeGrafter"/>
</dbReference>
<dbReference type="EC" id="3.1.11.1" evidence="3"/>
<dbReference type="GO" id="GO:0008310">
    <property type="term" value="F:single-stranded DNA 3'-5' DNA exonuclease activity"/>
    <property type="evidence" value="ECO:0007669"/>
    <property type="project" value="UniProtKB-EC"/>
</dbReference>
<dbReference type="InterPro" id="IPR034747">
    <property type="entry name" value="EXOI_SH3"/>
</dbReference>
<dbReference type="PROSITE" id="PS51784">
    <property type="entry name" value="EXOI_SH3"/>
    <property type="match status" value="1"/>
</dbReference>
<accession>A0A238J3Q2</accession>
<dbReference type="InterPro" id="IPR036397">
    <property type="entry name" value="RNaseH_sf"/>
</dbReference>
<evidence type="ECO:0000313" key="3">
    <source>
        <dbReference type="EMBL" id="SMX25286.1"/>
    </source>
</evidence>
<evidence type="ECO:0000313" key="4">
    <source>
        <dbReference type="Proteomes" id="UP000201838"/>
    </source>
</evidence>
<dbReference type="OrthoDB" id="9763470at2"/>
<gene>
    <name evidence="3" type="primary">sbcB_2</name>
    <name evidence="3" type="ORF">BOA8489_03425</name>
</gene>
<dbReference type="Pfam" id="PF00929">
    <property type="entry name" value="RNase_T"/>
    <property type="match status" value="1"/>
</dbReference>
<dbReference type="Proteomes" id="UP000201838">
    <property type="component" value="Unassembled WGS sequence"/>
</dbReference>
<feature type="domain" description="ExoI SH3-like" evidence="1">
    <location>
        <begin position="195"/>
        <end position="353"/>
    </location>
</feature>
<dbReference type="PANTHER" id="PTHR30231:SF41">
    <property type="entry name" value="DNA POLYMERASE III SUBUNIT EPSILON"/>
    <property type="match status" value="1"/>
</dbReference>